<protein>
    <recommendedName>
        <fullName evidence="1">Flp pilus assembly protein RcpC/CpaB domain-containing protein</fullName>
    </recommendedName>
</protein>
<proteinExistence type="predicted"/>
<reference evidence="3" key="1">
    <citation type="journal article" date="2019" name="Int. J. Syst. Evol. Microbiol.">
        <title>The Global Catalogue of Microorganisms (GCM) 10K type strain sequencing project: providing services to taxonomists for standard genome sequencing and annotation.</title>
        <authorList>
            <consortium name="The Broad Institute Genomics Platform"/>
            <consortium name="The Broad Institute Genome Sequencing Center for Infectious Disease"/>
            <person name="Wu L."/>
            <person name="Ma J."/>
        </authorList>
    </citation>
    <scope>NUCLEOTIDE SEQUENCE [LARGE SCALE GENOMIC DNA]</scope>
    <source>
        <strain evidence="3">JCM 10425</strain>
    </source>
</reference>
<dbReference type="NCBIfam" id="TIGR03177">
    <property type="entry name" value="pilus_cpaB"/>
    <property type="match status" value="1"/>
</dbReference>
<accession>A0ABP3DF75</accession>
<gene>
    <name evidence="2" type="ORF">GCM10009539_15800</name>
</gene>
<evidence type="ECO:0000259" key="1">
    <source>
        <dbReference type="Pfam" id="PF16976"/>
    </source>
</evidence>
<organism evidence="2 3">
    <name type="scientific">Cryptosporangium japonicum</name>
    <dbReference type="NCBI Taxonomy" id="80872"/>
    <lineage>
        <taxon>Bacteria</taxon>
        <taxon>Bacillati</taxon>
        <taxon>Actinomycetota</taxon>
        <taxon>Actinomycetes</taxon>
        <taxon>Cryptosporangiales</taxon>
        <taxon>Cryptosporangiaceae</taxon>
        <taxon>Cryptosporangium</taxon>
    </lineage>
</organism>
<dbReference type="InterPro" id="IPR017592">
    <property type="entry name" value="Pilus_assmbl_Flp-typ_CpaB"/>
</dbReference>
<dbReference type="Pfam" id="PF16976">
    <property type="entry name" value="RcpC"/>
    <property type="match status" value="1"/>
</dbReference>
<dbReference type="Proteomes" id="UP001500967">
    <property type="component" value="Unassembled WGS sequence"/>
</dbReference>
<dbReference type="InterPro" id="IPR031571">
    <property type="entry name" value="RcpC_dom"/>
</dbReference>
<feature type="domain" description="Flp pilus assembly protein RcpC/CpaB" evidence="1">
    <location>
        <begin position="117"/>
        <end position="227"/>
    </location>
</feature>
<keyword evidence="3" id="KW-1185">Reference proteome</keyword>
<dbReference type="EMBL" id="BAAAGX010000006">
    <property type="protein sequence ID" value="GAA0231217.1"/>
    <property type="molecule type" value="Genomic_DNA"/>
</dbReference>
<dbReference type="RefSeq" id="WP_344648051.1">
    <property type="nucleotide sequence ID" value="NZ_BAAAGX010000006.1"/>
</dbReference>
<evidence type="ECO:0000313" key="3">
    <source>
        <dbReference type="Proteomes" id="UP001500967"/>
    </source>
</evidence>
<evidence type="ECO:0000313" key="2">
    <source>
        <dbReference type="EMBL" id="GAA0231217.1"/>
    </source>
</evidence>
<dbReference type="PROSITE" id="PS51257">
    <property type="entry name" value="PROKAR_LIPOPROTEIN"/>
    <property type="match status" value="1"/>
</dbReference>
<comment type="caution">
    <text evidence="2">The sequence shown here is derived from an EMBL/GenBank/DDBJ whole genome shotgun (WGS) entry which is preliminary data.</text>
</comment>
<name>A0ABP3DF75_9ACTN</name>
<sequence length="247" mass="25135">MRRRLLALALAFVLALLGCVGILAYVGGADERAVAGKEPVSVLVATALLPAGTTGAELRNSGKVKTVRMPAETVPKDALGSIPSGLDNLALTADVQPSQLLLRGALGQKQTSTGGLTIPAGKLAVSVDMTAASRVAGYVQRGSEVAVFYTYQPIPDAENGAAVSSSQQITATRVLLSRAQVLAIGEKKTETTSSSNGSTVSVTLAASQSDAERLVQASQTGTLSLGLLDGAVTVEPGSGVDTETLFR</sequence>